<comment type="similarity">
    <text evidence="2 11">Belongs to the MYST (SAS/MOZ) family.</text>
</comment>
<evidence type="ECO:0000256" key="2">
    <source>
        <dbReference type="ARBA" id="ARBA00010107"/>
    </source>
</evidence>
<evidence type="ECO:0000256" key="1">
    <source>
        <dbReference type="ARBA" id="ARBA00004123"/>
    </source>
</evidence>
<feature type="region of interest" description="Disordered" evidence="12">
    <location>
        <begin position="571"/>
        <end position="669"/>
    </location>
</feature>
<evidence type="ECO:0000256" key="3">
    <source>
        <dbReference type="ARBA" id="ARBA00013184"/>
    </source>
</evidence>
<name>A0ABP0ZEU3_9ASCO</name>
<dbReference type="PANTHER" id="PTHR10615">
    <property type="entry name" value="HISTONE ACETYLTRANSFERASE"/>
    <property type="match status" value="1"/>
</dbReference>
<keyword evidence="8" id="KW-0156">Chromatin regulator</keyword>
<keyword evidence="10 11" id="KW-0539">Nucleus</keyword>
<evidence type="ECO:0000256" key="9">
    <source>
        <dbReference type="ARBA" id="ARBA00022990"/>
    </source>
</evidence>
<evidence type="ECO:0000256" key="5">
    <source>
        <dbReference type="ARBA" id="ARBA00022723"/>
    </source>
</evidence>
<dbReference type="RefSeq" id="XP_066827834.1">
    <property type="nucleotide sequence ID" value="XM_066976866.1"/>
</dbReference>
<evidence type="ECO:0000256" key="4">
    <source>
        <dbReference type="ARBA" id="ARBA00022679"/>
    </source>
</evidence>
<dbReference type="InterPro" id="IPR036388">
    <property type="entry name" value="WH-like_DNA-bd_sf"/>
</dbReference>
<dbReference type="GeneID" id="92206092"/>
<dbReference type="PANTHER" id="PTHR10615:SF161">
    <property type="entry name" value="HISTONE ACETYLTRANSFERASE KAT7"/>
    <property type="match status" value="1"/>
</dbReference>
<dbReference type="EMBL" id="OZ022405">
    <property type="protein sequence ID" value="CAK9436338.1"/>
    <property type="molecule type" value="Genomic_DNA"/>
</dbReference>
<keyword evidence="7" id="KW-0862">Zinc</keyword>
<dbReference type="EC" id="2.3.1.48" evidence="3 11"/>
<dbReference type="InterPro" id="IPR002717">
    <property type="entry name" value="HAT_MYST-type"/>
</dbReference>
<gene>
    <name evidence="14" type="ORF">LODBEIA_P08960</name>
</gene>
<dbReference type="InterPro" id="IPR016181">
    <property type="entry name" value="Acyl_CoA_acyltransferase"/>
</dbReference>
<evidence type="ECO:0000256" key="6">
    <source>
        <dbReference type="ARBA" id="ARBA00022771"/>
    </source>
</evidence>
<dbReference type="Pfam" id="PF17772">
    <property type="entry name" value="zf-MYST"/>
    <property type="match status" value="1"/>
</dbReference>
<keyword evidence="9" id="KW-0007">Acetylation</keyword>
<evidence type="ECO:0000256" key="11">
    <source>
        <dbReference type="RuleBase" id="RU361211"/>
    </source>
</evidence>
<organism evidence="14 15">
    <name type="scientific">Lodderomyces beijingensis</name>
    <dbReference type="NCBI Taxonomy" id="1775926"/>
    <lineage>
        <taxon>Eukaryota</taxon>
        <taxon>Fungi</taxon>
        <taxon>Dikarya</taxon>
        <taxon>Ascomycota</taxon>
        <taxon>Saccharomycotina</taxon>
        <taxon>Pichiomycetes</taxon>
        <taxon>Debaryomycetaceae</taxon>
        <taxon>Candida/Lodderomyces clade</taxon>
        <taxon>Lodderomyces</taxon>
    </lineage>
</organism>
<keyword evidence="5" id="KW-0479">Metal-binding</keyword>
<keyword evidence="4" id="KW-0808">Transferase</keyword>
<evidence type="ECO:0000256" key="7">
    <source>
        <dbReference type="ARBA" id="ARBA00022833"/>
    </source>
</evidence>
<evidence type="ECO:0000313" key="15">
    <source>
        <dbReference type="Proteomes" id="UP001497383"/>
    </source>
</evidence>
<evidence type="ECO:0000259" key="13">
    <source>
        <dbReference type="PROSITE" id="PS51726"/>
    </source>
</evidence>
<keyword evidence="6" id="KW-0863">Zinc-finger</keyword>
<evidence type="ECO:0000256" key="10">
    <source>
        <dbReference type="ARBA" id="ARBA00023242"/>
    </source>
</evidence>
<dbReference type="InterPro" id="IPR040706">
    <property type="entry name" value="Zf-MYST"/>
</dbReference>
<dbReference type="InterPro" id="IPR050603">
    <property type="entry name" value="MYST_HAT"/>
</dbReference>
<comment type="subcellular location">
    <subcellularLocation>
        <location evidence="1 11">Nucleus</location>
    </subcellularLocation>
</comment>
<comment type="catalytic activity">
    <reaction evidence="11">
        <text>L-lysyl-[protein] + acetyl-CoA = N(6)-acetyl-L-lysyl-[protein] + CoA + H(+)</text>
        <dbReference type="Rhea" id="RHEA:45948"/>
        <dbReference type="Rhea" id="RHEA-COMP:9752"/>
        <dbReference type="Rhea" id="RHEA-COMP:10731"/>
        <dbReference type="ChEBI" id="CHEBI:15378"/>
        <dbReference type="ChEBI" id="CHEBI:29969"/>
        <dbReference type="ChEBI" id="CHEBI:57287"/>
        <dbReference type="ChEBI" id="CHEBI:57288"/>
        <dbReference type="ChEBI" id="CHEBI:61930"/>
        <dbReference type="EC" id="2.3.1.48"/>
    </reaction>
</comment>
<dbReference type="Pfam" id="PF01853">
    <property type="entry name" value="MOZ_SAS"/>
    <property type="match status" value="1"/>
</dbReference>
<reference evidence="14 15" key="1">
    <citation type="submission" date="2024-03" db="EMBL/GenBank/DDBJ databases">
        <authorList>
            <person name="Brejova B."/>
        </authorList>
    </citation>
    <scope>NUCLEOTIDE SEQUENCE [LARGE SCALE GENOMIC DNA]</scope>
    <source>
        <strain evidence="14 15">CBS 14171</strain>
    </source>
</reference>
<dbReference type="Gene3D" id="3.30.60.60">
    <property type="entry name" value="N-acetyl transferase-like"/>
    <property type="match status" value="1"/>
</dbReference>
<evidence type="ECO:0000313" key="14">
    <source>
        <dbReference type="EMBL" id="CAK9436338.1"/>
    </source>
</evidence>
<dbReference type="Gene3D" id="1.10.10.10">
    <property type="entry name" value="Winged helix-like DNA-binding domain superfamily/Winged helix DNA-binding domain"/>
    <property type="match status" value="1"/>
</dbReference>
<dbReference type="SUPFAM" id="SSF55729">
    <property type="entry name" value="Acyl-CoA N-acyltransferases (Nat)"/>
    <property type="match status" value="1"/>
</dbReference>
<feature type="compositionally biased region" description="Acidic residues" evidence="12">
    <location>
        <begin position="571"/>
        <end position="611"/>
    </location>
</feature>
<feature type="compositionally biased region" description="Basic residues" evidence="12">
    <location>
        <begin position="640"/>
        <end position="654"/>
    </location>
</feature>
<dbReference type="Gene3D" id="3.40.630.30">
    <property type="match status" value="1"/>
</dbReference>
<proteinExistence type="inferred from homology"/>
<keyword evidence="15" id="KW-1185">Reference proteome</keyword>
<accession>A0ABP0ZEU3</accession>
<evidence type="ECO:0000256" key="12">
    <source>
        <dbReference type="SAM" id="MobiDB-lite"/>
    </source>
</evidence>
<protein>
    <recommendedName>
        <fullName evidence="3 11">Histone acetyltransferase</fullName>
        <ecNumber evidence="3 11">2.3.1.48</ecNumber>
    </recommendedName>
</protein>
<dbReference type="Proteomes" id="UP001497383">
    <property type="component" value="Chromosome 1"/>
</dbReference>
<evidence type="ECO:0000256" key="8">
    <source>
        <dbReference type="ARBA" id="ARBA00022853"/>
    </source>
</evidence>
<dbReference type="PROSITE" id="PS51726">
    <property type="entry name" value="MYST_HAT"/>
    <property type="match status" value="1"/>
</dbReference>
<feature type="domain" description="MYST-type HAT" evidence="13">
    <location>
        <begin position="158"/>
        <end position="447"/>
    </location>
</feature>
<sequence length="669" mass="77541">MKRNLLNQLLITNNHVYSNIEPQDLNKRTHRVKPTNDYSIKRMVQRTREVTSKEKGATQVVKKVALRRHCVTVKKEDDRFIVRIKYKHKDTRQPPYDGVLDYPDCIINDTDPTKEERAKFEKLKQEAAKLVVSGDASLDLNSNLNLNSKESTPFTVAMNRSKIKKIVIRDYEIDTWYIAPYPEEYSQCETLYICEYCLKYMSSPTSYSRHSLKNCNGSHHHPPGAEIYRDARVSIWEVDGRKNINYCQNICLLAKLFLNSKTLYYDVEPFIFYILTERDTTNLAKHHFVGYFSKEKLNNSDYNVSCILTLPIYQRKGYGNLLIDFSYLLSRNEFRFGTPEKPLSDLGLLSYRNYWTLTIAYKLRELHQQYSGHESLNISIEILSKLTGIIPANVTLALEQLGSLYRNPAIRGSYAIVINLAQIKKHIDKWEAKAYSTLNYSNLLWKPMLFGPSGGINSAPALPTHPTNKSQVVPQNSISLLSEFLKDDINNPYTLEEEAYRDIANLLDLPRPSEREETLSDYEQCTAGMPRASYRNKISSRKRAKHTSGAAMEVDMEAVEQIFQEEDNYFSSGNDEENDFEDEEFHEDQENDIFEDIDKDDGEEEEEEEDAVFAPGWKNRPFRPTRSTVNVLVKDEMKRGRGRPKGTFKVKPKQHLTQTSPKRPSRWTK</sequence>